<dbReference type="RefSeq" id="WP_062927445.1">
    <property type="nucleotide sequence ID" value="NZ_CP015098.1"/>
</dbReference>
<gene>
    <name evidence="1" type="ORF">A4E84_17280</name>
</gene>
<sequence>MRTTRTAPPCARTVTLRTGVTGARGDRIPRLPEPVADDAEGGRGLRIVDAYADYWGLTRAPAGAKTLWAELGGRDPGAAGEGRDRGLS</sequence>
<dbReference type="AlphaFoldDB" id="A0A143C162"/>
<reference evidence="2" key="1">
    <citation type="submission" date="2016-04" db="EMBL/GenBank/DDBJ databases">
        <authorList>
            <person name="Zhang B."/>
        </authorList>
    </citation>
    <scope>NUCLEOTIDE SEQUENCE [LARGE SCALE GENOMIC DNA]</scope>
    <source>
        <strain evidence="2">S10</strain>
    </source>
</reference>
<proteinExistence type="predicted"/>
<keyword evidence="2" id="KW-1185">Reference proteome</keyword>
<dbReference type="CDD" id="cd16936">
    <property type="entry name" value="HATPase_RsbW-like"/>
    <property type="match status" value="1"/>
</dbReference>
<dbReference type="EMBL" id="CP015098">
    <property type="protein sequence ID" value="AMW11101.1"/>
    <property type="molecule type" value="Genomic_DNA"/>
</dbReference>
<evidence type="ECO:0000313" key="2">
    <source>
        <dbReference type="Proteomes" id="UP000076096"/>
    </source>
</evidence>
<dbReference type="KEGG" id="stsi:A4E84_17280"/>
<dbReference type="STRING" id="1783515.A4E84_17280"/>
<organism evidence="1 2">
    <name type="scientific">Streptomyces qaidamensis</name>
    <dbReference type="NCBI Taxonomy" id="1783515"/>
    <lineage>
        <taxon>Bacteria</taxon>
        <taxon>Bacillati</taxon>
        <taxon>Actinomycetota</taxon>
        <taxon>Actinomycetes</taxon>
        <taxon>Kitasatosporales</taxon>
        <taxon>Streptomycetaceae</taxon>
        <taxon>Streptomyces</taxon>
        <taxon>Streptomyces aurantiacus group</taxon>
    </lineage>
</organism>
<protein>
    <recommendedName>
        <fullName evidence="3">Histidine kinase/HSP90-like ATPase domain-containing protein</fullName>
    </recommendedName>
</protein>
<dbReference type="Proteomes" id="UP000076096">
    <property type="component" value="Chromosome"/>
</dbReference>
<evidence type="ECO:0008006" key="3">
    <source>
        <dbReference type="Google" id="ProtNLM"/>
    </source>
</evidence>
<dbReference type="Gene3D" id="3.30.565.10">
    <property type="entry name" value="Histidine kinase-like ATPase, C-terminal domain"/>
    <property type="match status" value="1"/>
</dbReference>
<name>A0A143C162_9ACTN</name>
<evidence type="ECO:0000313" key="1">
    <source>
        <dbReference type="EMBL" id="AMW11101.1"/>
    </source>
</evidence>
<accession>A0A143C162</accession>
<dbReference type="InterPro" id="IPR036890">
    <property type="entry name" value="HATPase_C_sf"/>
</dbReference>